<dbReference type="GO" id="GO:0005524">
    <property type="term" value="F:ATP binding"/>
    <property type="evidence" value="ECO:0007669"/>
    <property type="project" value="UniProtKB-KW"/>
</dbReference>
<name>A0A075FW66_9ARCH</name>
<dbReference type="InterPro" id="IPR027417">
    <property type="entry name" value="P-loop_NTPase"/>
</dbReference>
<accession>A0A075FW66</accession>
<evidence type="ECO:0000259" key="3">
    <source>
        <dbReference type="Pfam" id="PF00004"/>
    </source>
</evidence>
<proteinExistence type="predicted"/>
<protein>
    <submittedName>
        <fullName evidence="5">ATPase central domain-containing protein</fullName>
    </submittedName>
</protein>
<dbReference type="GO" id="GO:0016887">
    <property type="term" value="F:ATP hydrolysis activity"/>
    <property type="evidence" value="ECO:0007669"/>
    <property type="project" value="InterPro"/>
</dbReference>
<feature type="domain" description="ATPase AAA-type core" evidence="3">
    <location>
        <begin position="8"/>
        <end position="84"/>
    </location>
</feature>
<evidence type="ECO:0000313" key="5">
    <source>
        <dbReference type="EMBL" id="AIE95509.1"/>
    </source>
</evidence>
<evidence type="ECO:0000259" key="4">
    <source>
        <dbReference type="Pfam" id="PF09336"/>
    </source>
</evidence>
<dbReference type="InterPro" id="IPR015415">
    <property type="entry name" value="Spast_Vps4_C"/>
</dbReference>
<keyword evidence="2" id="KW-0067">ATP-binding</keyword>
<dbReference type="Pfam" id="PF09336">
    <property type="entry name" value="Vps4_C"/>
    <property type="match status" value="1"/>
</dbReference>
<dbReference type="SUPFAM" id="SSF52540">
    <property type="entry name" value="P-loop containing nucleoside triphosphate hydrolases"/>
    <property type="match status" value="1"/>
</dbReference>
<reference evidence="5" key="1">
    <citation type="journal article" date="2014" name="Genome Biol. Evol.">
        <title>Pangenome evidence for extensive interdomain horizontal transfer affecting lineage core and shell genes in uncultured planktonic thaumarchaeota and euryarchaeota.</title>
        <authorList>
            <person name="Deschamps P."/>
            <person name="Zivanovic Y."/>
            <person name="Moreira D."/>
            <person name="Rodriguez-Valera F."/>
            <person name="Lopez-Garcia P."/>
        </authorList>
    </citation>
    <scope>NUCLEOTIDE SEQUENCE</scope>
</reference>
<organism evidence="5">
    <name type="scientific">uncultured marine thaumarchaeote AD1000_66_F10</name>
    <dbReference type="NCBI Taxonomy" id="1455930"/>
    <lineage>
        <taxon>Archaea</taxon>
        <taxon>Nitrososphaerota</taxon>
        <taxon>environmental samples</taxon>
    </lineage>
</organism>
<evidence type="ECO:0000256" key="2">
    <source>
        <dbReference type="ARBA" id="ARBA00022840"/>
    </source>
</evidence>
<feature type="domain" description="Spastin/Vps4 C-terminal" evidence="4">
    <location>
        <begin position="157"/>
        <end position="192"/>
    </location>
</feature>
<dbReference type="Gene3D" id="3.40.50.300">
    <property type="entry name" value="P-loop containing nucleotide triphosphate hydrolases"/>
    <property type="match status" value="1"/>
</dbReference>
<keyword evidence="1" id="KW-0547">Nucleotide-binding</keyword>
<evidence type="ECO:0000256" key="1">
    <source>
        <dbReference type="ARBA" id="ARBA00022741"/>
    </source>
</evidence>
<dbReference type="InterPro" id="IPR003959">
    <property type="entry name" value="ATPase_AAA_core"/>
</dbReference>
<dbReference type="InterPro" id="IPR050304">
    <property type="entry name" value="MT-severing_AAA_ATPase"/>
</dbReference>
<dbReference type="Gene3D" id="1.10.8.60">
    <property type="match status" value="1"/>
</dbReference>
<dbReference type="PANTHER" id="PTHR23074:SF83">
    <property type="entry name" value="VACUOLAR PROTEIN SORTING-ASSOCIATED PROTEIN 4A"/>
    <property type="match status" value="1"/>
</dbReference>
<dbReference type="Pfam" id="PF00004">
    <property type="entry name" value="AAA"/>
    <property type="match status" value="1"/>
</dbReference>
<dbReference type="EMBL" id="KF900454">
    <property type="protein sequence ID" value="AIE95509.1"/>
    <property type="molecule type" value="Genomic_DNA"/>
</dbReference>
<sequence>MAHTYAEKEGKPVILFIDELDSLLGERTNEIGGEVRSRNQFLTEIDGLNGKGKEAKLYVIGATNKPWSLDHPFLRRFQKRIYVSLPTLIAREKLFALYTNQLKLDSRVKPLALAKIFDGYSASDIKDICQAAQLKIVNELFSSTEYKEPVAGENPPLPRDLTMKDFREIIDRRKPSVSNEMIRAYYKWSEQFKAL</sequence>
<dbReference type="AlphaFoldDB" id="A0A075FW66"/>
<dbReference type="PANTHER" id="PTHR23074">
    <property type="entry name" value="AAA DOMAIN-CONTAINING"/>
    <property type="match status" value="1"/>
</dbReference>